<dbReference type="EnsemblMetazoa" id="LLOJ009645-RA">
    <property type="protein sequence ID" value="LLOJ009645-PA"/>
    <property type="gene ID" value="LLOJ009645"/>
</dbReference>
<evidence type="ECO:0000256" key="6">
    <source>
        <dbReference type="ARBA" id="ARBA00022927"/>
    </source>
</evidence>
<dbReference type="GO" id="GO:0006611">
    <property type="term" value="P:protein export from nucleus"/>
    <property type="evidence" value="ECO:0007669"/>
    <property type="project" value="TreeGrafter"/>
</dbReference>
<evidence type="ECO:0000256" key="2">
    <source>
        <dbReference type="ARBA" id="ARBA00004496"/>
    </source>
</evidence>
<dbReference type="PANTHER" id="PTHR12596:SF2">
    <property type="entry name" value="EXPORTIN-7 ISOFORM X1"/>
    <property type="match status" value="1"/>
</dbReference>
<dbReference type="VEuPathDB" id="VectorBase:LLONM1_009862"/>
<keyword evidence="4" id="KW-0813">Transport</keyword>
<reference evidence="9" key="2">
    <citation type="journal article" date="2020" name="BMC">
        <title>Leishmania infection induces a limited differential gene expression in the sand fly midgut.</title>
        <authorList>
            <person name="Coutinho-Abreu I.V."/>
            <person name="Serafim T.D."/>
            <person name="Meneses C."/>
            <person name="Kamhawi S."/>
            <person name="Oliveira F."/>
            <person name="Valenzuela J.G."/>
        </authorList>
    </citation>
    <scope>NUCLEOTIDE SEQUENCE</scope>
    <source>
        <strain evidence="9">Jacobina</strain>
        <tissue evidence="9">Midgut</tissue>
    </source>
</reference>
<keyword evidence="11" id="KW-1185">Reference proteome</keyword>
<dbReference type="InterPro" id="IPR016024">
    <property type="entry name" value="ARM-type_fold"/>
</dbReference>
<dbReference type="InterPro" id="IPR011989">
    <property type="entry name" value="ARM-like"/>
</dbReference>
<dbReference type="FunFam" id="1.25.10.10:FF:000042">
    <property type="entry name" value="exportin-7 isoform X1"/>
    <property type="match status" value="1"/>
</dbReference>
<keyword evidence="9" id="KW-0675">Receptor</keyword>
<comment type="subcellular location">
    <subcellularLocation>
        <location evidence="2">Cytoplasm</location>
    </subcellularLocation>
    <subcellularLocation>
        <location evidence="1">Nucleus</location>
    </subcellularLocation>
</comment>
<dbReference type="EMBL" id="AJWK01033487">
    <property type="status" value="NOT_ANNOTATED_CDS"/>
    <property type="molecule type" value="Genomic_DNA"/>
</dbReference>
<dbReference type="Pfam" id="PF03810">
    <property type="entry name" value="IBN_N"/>
    <property type="match status" value="1"/>
</dbReference>
<dbReference type="GO" id="GO:0005643">
    <property type="term" value="C:nuclear pore"/>
    <property type="evidence" value="ECO:0007669"/>
    <property type="project" value="TreeGrafter"/>
</dbReference>
<dbReference type="Gene3D" id="1.25.10.10">
    <property type="entry name" value="Leucine-rich Repeat Variant"/>
    <property type="match status" value="1"/>
</dbReference>
<comment type="similarity">
    <text evidence="3">Belongs to the exportin family.</text>
</comment>
<organism evidence="10 11">
    <name type="scientific">Lutzomyia longipalpis</name>
    <name type="common">Sand fly</name>
    <dbReference type="NCBI Taxonomy" id="7200"/>
    <lineage>
        <taxon>Eukaryota</taxon>
        <taxon>Metazoa</taxon>
        <taxon>Ecdysozoa</taxon>
        <taxon>Arthropoda</taxon>
        <taxon>Hexapoda</taxon>
        <taxon>Insecta</taxon>
        <taxon>Pterygota</taxon>
        <taxon>Neoptera</taxon>
        <taxon>Endopterygota</taxon>
        <taxon>Diptera</taxon>
        <taxon>Nematocera</taxon>
        <taxon>Psychodoidea</taxon>
        <taxon>Psychodidae</taxon>
        <taxon>Lutzomyia</taxon>
        <taxon>Lutzomyia</taxon>
    </lineage>
</organism>
<name>A0A1B0CXA9_LUTLO</name>
<keyword evidence="7" id="KW-0539">Nucleus</keyword>
<dbReference type="InterPro" id="IPR044189">
    <property type="entry name" value="XPO4/7-like"/>
</dbReference>
<evidence type="ECO:0000259" key="8">
    <source>
        <dbReference type="PROSITE" id="PS50166"/>
    </source>
</evidence>
<dbReference type="SUPFAM" id="SSF48371">
    <property type="entry name" value="ARM repeat"/>
    <property type="match status" value="1"/>
</dbReference>
<reference evidence="11" key="1">
    <citation type="submission" date="2012-05" db="EMBL/GenBank/DDBJ databases">
        <title>Whole Genome Assembly of Lutzomyia longipalpis.</title>
        <authorList>
            <person name="Richards S."/>
            <person name="Qu C."/>
            <person name="Dillon R."/>
            <person name="Worley K."/>
            <person name="Scherer S."/>
            <person name="Batterton M."/>
            <person name="Taylor A."/>
            <person name="Hawes A."/>
            <person name="Hernandez B."/>
            <person name="Kovar C."/>
            <person name="Mandapat C."/>
            <person name="Pham C."/>
            <person name="Qu C."/>
            <person name="Jing C."/>
            <person name="Bess C."/>
            <person name="Bandaranaike D."/>
            <person name="Ngo D."/>
            <person name="Ongeri F."/>
            <person name="Arias F."/>
            <person name="Lara F."/>
            <person name="Weissenberger G."/>
            <person name="Kamau G."/>
            <person name="Han H."/>
            <person name="Shen H."/>
            <person name="Dinh H."/>
            <person name="Khalil I."/>
            <person name="Jones J."/>
            <person name="Shafer J."/>
            <person name="Jayaseelan J."/>
            <person name="Quiroz J."/>
            <person name="Blankenburg K."/>
            <person name="Nguyen L."/>
            <person name="Jackson L."/>
            <person name="Francisco L."/>
            <person name="Tang L.-Y."/>
            <person name="Pu L.-L."/>
            <person name="Perales L."/>
            <person name="Lorensuhewa L."/>
            <person name="Munidasa M."/>
            <person name="Coyle M."/>
            <person name="Taylor M."/>
            <person name="Puazo M."/>
            <person name="Firestine M."/>
            <person name="Scheel M."/>
            <person name="Javaid M."/>
            <person name="Wang M."/>
            <person name="Li M."/>
            <person name="Tabassum N."/>
            <person name="Saada N."/>
            <person name="Osuji N."/>
            <person name="Aqrawi P."/>
            <person name="Fu Q."/>
            <person name="Thornton R."/>
            <person name="Raj R."/>
            <person name="Goodspeed R."/>
            <person name="Mata R."/>
            <person name="Najjar R."/>
            <person name="Gubbala S."/>
            <person name="Lee S."/>
            <person name="Denson S."/>
            <person name="Patil S."/>
            <person name="Macmil S."/>
            <person name="Qi S."/>
            <person name="Matskevitch T."/>
            <person name="Palculict T."/>
            <person name="Mathew T."/>
            <person name="Vee V."/>
            <person name="Velamala V."/>
            <person name="Korchina V."/>
            <person name="Cai W."/>
            <person name="Liu W."/>
            <person name="Dai W."/>
            <person name="Zou X."/>
            <person name="Zhu Y."/>
            <person name="Zhang Y."/>
            <person name="Wu Y.-Q."/>
            <person name="Xin Y."/>
            <person name="Nazarath L."/>
            <person name="Kovar C."/>
            <person name="Han Y."/>
            <person name="Muzny D."/>
            <person name="Gibbs R."/>
        </authorList>
    </citation>
    <scope>NUCLEOTIDE SEQUENCE [LARGE SCALE GENOMIC DNA]</scope>
    <source>
        <strain evidence="11">Jacobina</strain>
    </source>
</reference>
<dbReference type="EMBL" id="GITU01006211">
    <property type="protein sequence ID" value="MBC1174914.1"/>
    <property type="molecule type" value="Transcribed_RNA"/>
</dbReference>
<dbReference type="VEuPathDB" id="VectorBase:LLOJ009645"/>
<evidence type="ECO:0000256" key="3">
    <source>
        <dbReference type="ARBA" id="ARBA00009466"/>
    </source>
</evidence>
<evidence type="ECO:0000256" key="1">
    <source>
        <dbReference type="ARBA" id="ARBA00004123"/>
    </source>
</evidence>
<evidence type="ECO:0000313" key="11">
    <source>
        <dbReference type="Proteomes" id="UP000092461"/>
    </source>
</evidence>
<keyword evidence="5" id="KW-0963">Cytoplasm</keyword>
<protein>
    <submittedName>
        <fullName evidence="9">Putative nuclear transport receptor ranbp16 importin beta superfamily</fullName>
    </submittedName>
</protein>
<sequence>MEIQQLEHLCKEMYESTDHARRAEAEKTLVAFQDSPDALAQCQLLLHRADSGYSQLLAATTLTKLVSRNIQGLTLVQRIEIRDYVLNYFITRPSLQSFVIQALVTLLAKITKYSWFDTYKDEYVFRKIVQNVQSFLQGSVEHCMIAVQILSQLTSEMNPMVEVDANLTFTKHRKIACNFRDTQLYDIFLLSCNLLSSARENNKNLNFMDDAQNGLMTQVLRLARNCLSFDFIGTSTDESTDELSTIQIPTSWRPVFLDLNTLNLFFDLYDILPNSLSSLALSCLVQITSVRRSLFSNSERAKFLSALVRGVKNILENSKGFSDPENYHEFCRLLARLKSNYQLGELVTVDCYPEAIELIAKFTIQSLQMWQFAPNSVHYLLSLWQKMVASVPFVKSSEPHLLGTYTPEITKAYITSRLESVAVIVRTGQEDLLDDQGMVQQQLEQLSVIERCEYEKTCALLVQLFDQTANAYQQLLTCPDPNKIDMAIQEGQLTWLVYIIGAVIGARVSFSVNDEHDVMDGELIFRVLQLMNLTDQRLPQAGCVKLELAIMSFLEQVRKTYISEQMHKVYKRLSEVLGLNDEPMLLSVINRKIIKNLKFWGESEQIIKKTLNLLNDLSSSYSCVRKLVKLDEIQFMLNNHTSEHFQFLGTNCEVSEMRMRSMFYSSLGRLLMVDFGDDEERFYTFMLPMTNQFESIGAMLMDANNGYPSEEAKKALIGLSRDLRGLACVLGTKSAYMMFFEWIYPDYTPILIRALELWGHDPTVTTPILKLFAEFVHNRSQRLHFDVSRSRVLSLEVHKNQEYQMRLKGMSVCFLMLKSILCGNYVNFGIFKLYGDDTLDNVLNTTVEMILSIPHNHLLEYPKLSQSYYVLLECLAQDHITFLATLEPRVFLYFLESIAEGLKALGSMKFPSNFTDTMVCTGCCSTLDHIVSYIFKQMANKVSTFPGKKIRREVAAQNDTFLKVNELHPEILQNILSILMNIIIFEDCRNQFSMSRPLLGLILLYEDHFRQIKNNIIRSQPLERQQTMAQWFDNLMEGIERNLHTKNRDSLHICGKLVLLNRIAKTHHVSTFPGKKIRREVAAQNDTFLKVNELHPEILQNILSILMNIIIFEDCRNQFSMSRPLLGLILLYEDHFRQIKNNIIRSQPLERQQTMAQWFDNLMEGIERNLHTKNRDRFTQNLSLFRRDINDLLKATNFAGVSSINDMVVS</sequence>
<evidence type="ECO:0000313" key="9">
    <source>
        <dbReference type="EMBL" id="MBC1174914.1"/>
    </source>
</evidence>
<dbReference type="PROSITE" id="PS50166">
    <property type="entry name" value="IMPORTIN_B_NT"/>
    <property type="match status" value="1"/>
</dbReference>
<dbReference type="GO" id="GO:0031267">
    <property type="term" value="F:small GTPase binding"/>
    <property type="evidence" value="ECO:0007669"/>
    <property type="project" value="InterPro"/>
</dbReference>
<dbReference type="GO" id="GO:0005049">
    <property type="term" value="F:nuclear export signal receptor activity"/>
    <property type="evidence" value="ECO:0007669"/>
    <property type="project" value="InterPro"/>
</dbReference>
<dbReference type="GO" id="GO:0005737">
    <property type="term" value="C:cytoplasm"/>
    <property type="evidence" value="ECO:0007669"/>
    <property type="project" value="UniProtKB-SubCell"/>
</dbReference>
<dbReference type="InterPro" id="IPR057947">
    <property type="entry name" value="TPR_XPO7/RBP17"/>
</dbReference>
<dbReference type="InterPro" id="IPR001494">
    <property type="entry name" value="Importin-beta_N"/>
</dbReference>
<proteinExistence type="inferred from homology"/>
<reference evidence="10" key="3">
    <citation type="submission" date="2020-05" db="UniProtKB">
        <authorList>
            <consortium name="EnsemblMetazoa"/>
        </authorList>
    </citation>
    <scope>IDENTIFICATION</scope>
    <source>
        <strain evidence="10">Jacobina</strain>
    </source>
</reference>
<dbReference type="FunFam" id="1.25.10.10:FF:000384">
    <property type="entry name" value="exportin-7 isoform X5"/>
    <property type="match status" value="1"/>
</dbReference>
<dbReference type="PANTHER" id="PTHR12596">
    <property type="entry name" value="EXPORTIN 4,7-RELATED"/>
    <property type="match status" value="1"/>
</dbReference>
<feature type="domain" description="Importin N-terminal" evidence="8">
    <location>
        <begin position="25"/>
        <end position="91"/>
    </location>
</feature>
<keyword evidence="6" id="KW-0653">Protein transport</keyword>
<evidence type="ECO:0000313" key="10">
    <source>
        <dbReference type="EnsemblMetazoa" id="LLOJ009645-PA"/>
    </source>
</evidence>
<dbReference type="Proteomes" id="UP000092461">
    <property type="component" value="Unassembled WGS sequence"/>
</dbReference>
<evidence type="ECO:0000256" key="7">
    <source>
        <dbReference type="ARBA" id="ARBA00023242"/>
    </source>
</evidence>
<evidence type="ECO:0000256" key="5">
    <source>
        <dbReference type="ARBA" id="ARBA00022490"/>
    </source>
</evidence>
<evidence type="ECO:0000256" key="4">
    <source>
        <dbReference type="ARBA" id="ARBA00022448"/>
    </source>
</evidence>
<accession>A0A1B0CXA9</accession>
<dbReference type="EMBL" id="AJWK01033486">
    <property type="status" value="NOT_ANNOTATED_CDS"/>
    <property type="molecule type" value="Genomic_DNA"/>
</dbReference>
<dbReference type="SMART" id="SM00913">
    <property type="entry name" value="IBN_N"/>
    <property type="match status" value="1"/>
</dbReference>
<dbReference type="AlphaFoldDB" id="A0A1B0CXA9"/>
<dbReference type="Pfam" id="PF25795">
    <property type="entry name" value="TPR_XPO7"/>
    <property type="match status" value="1"/>
</dbReference>